<protein>
    <submittedName>
        <fullName evidence="1">Uncharacterized protein</fullName>
    </submittedName>
</protein>
<feature type="non-terminal residue" evidence="1">
    <location>
        <position position="1"/>
    </location>
</feature>
<organism evidence="1 2">
    <name type="scientific">Lentithecium fluviatile CBS 122367</name>
    <dbReference type="NCBI Taxonomy" id="1168545"/>
    <lineage>
        <taxon>Eukaryota</taxon>
        <taxon>Fungi</taxon>
        <taxon>Dikarya</taxon>
        <taxon>Ascomycota</taxon>
        <taxon>Pezizomycotina</taxon>
        <taxon>Dothideomycetes</taxon>
        <taxon>Pleosporomycetidae</taxon>
        <taxon>Pleosporales</taxon>
        <taxon>Massarineae</taxon>
        <taxon>Lentitheciaceae</taxon>
        <taxon>Lentithecium</taxon>
    </lineage>
</organism>
<reference evidence="1" key="1">
    <citation type="journal article" date="2020" name="Stud. Mycol.">
        <title>101 Dothideomycetes genomes: a test case for predicting lifestyles and emergence of pathogens.</title>
        <authorList>
            <person name="Haridas S."/>
            <person name="Albert R."/>
            <person name="Binder M."/>
            <person name="Bloem J."/>
            <person name="Labutti K."/>
            <person name="Salamov A."/>
            <person name="Andreopoulos B."/>
            <person name="Baker S."/>
            <person name="Barry K."/>
            <person name="Bills G."/>
            <person name="Bluhm B."/>
            <person name="Cannon C."/>
            <person name="Castanera R."/>
            <person name="Culley D."/>
            <person name="Daum C."/>
            <person name="Ezra D."/>
            <person name="Gonzalez J."/>
            <person name="Henrissat B."/>
            <person name="Kuo A."/>
            <person name="Liang C."/>
            <person name="Lipzen A."/>
            <person name="Lutzoni F."/>
            <person name="Magnuson J."/>
            <person name="Mondo S."/>
            <person name="Nolan M."/>
            <person name="Ohm R."/>
            <person name="Pangilinan J."/>
            <person name="Park H.-J."/>
            <person name="Ramirez L."/>
            <person name="Alfaro M."/>
            <person name="Sun H."/>
            <person name="Tritt A."/>
            <person name="Yoshinaga Y."/>
            <person name="Zwiers L.-H."/>
            <person name="Turgeon B."/>
            <person name="Goodwin S."/>
            <person name="Spatafora J."/>
            <person name="Crous P."/>
            <person name="Grigoriev I."/>
        </authorList>
    </citation>
    <scope>NUCLEOTIDE SEQUENCE</scope>
    <source>
        <strain evidence="1">CBS 122367</strain>
    </source>
</reference>
<dbReference type="EMBL" id="MU005573">
    <property type="protein sequence ID" value="KAF2688493.1"/>
    <property type="molecule type" value="Genomic_DNA"/>
</dbReference>
<name>A0A6G1JEC8_9PLEO</name>
<evidence type="ECO:0000313" key="2">
    <source>
        <dbReference type="Proteomes" id="UP000799291"/>
    </source>
</evidence>
<evidence type="ECO:0000313" key="1">
    <source>
        <dbReference type="EMBL" id="KAF2688493.1"/>
    </source>
</evidence>
<sequence>FLKLYKKTRQRLRIEVENIYNIDKIGIALGVYINTRVLIRASKKANVKLLENYK</sequence>
<accession>A0A6G1JEC8</accession>
<proteinExistence type="predicted"/>
<dbReference type="AlphaFoldDB" id="A0A6G1JEC8"/>
<gene>
    <name evidence="1" type="ORF">K458DRAFT_293586</name>
</gene>
<keyword evidence="2" id="KW-1185">Reference proteome</keyword>
<dbReference type="Proteomes" id="UP000799291">
    <property type="component" value="Unassembled WGS sequence"/>
</dbReference>